<dbReference type="EMBL" id="CP050831">
    <property type="protein sequence ID" value="QIU95779.1"/>
    <property type="molecule type" value="Genomic_DNA"/>
</dbReference>
<reference evidence="2 3" key="1">
    <citation type="submission" date="2020-03" db="EMBL/GenBank/DDBJ databases">
        <title>Genomic analysis of Bacteroides faecium CBA7301.</title>
        <authorList>
            <person name="Kim J."/>
            <person name="Roh S.W."/>
        </authorList>
    </citation>
    <scope>NUCLEOTIDE SEQUENCE [LARGE SCALE GENOMIC DNA]</scope>
    <source>
        <strain evidence="2 3">CBA7301</strain>
    </source>
</reference>
<keyword evidence="1" id="KW-0175">Coiled coil</keyword>
<evidence type="ECO:0000313" key="2">
    <source>
        <dbReference type="EMBL" id="QIU95779.1"/>
    </source>
</evidence>
<sequence length="134" mass="16369">MLKEHLQRKREQHIHQEEKLEQMKCTIQNTEEEIEQLEYALSEMEHMENTDRAPRVVPNDKVKEAFAYFCRVFDYLQHRFGVSFHYKLVCKILFSRYKFRSRSRIPGREYLGFATVLTYFKRERVMVNAGHLEY</sequence>
<dbReference type="KEGG" id="bfc:BacF7301_17200"/>
<dbReference type="AlphaFoldDB" id="A0A6H0KRE9"/>
<evidence type="ECO:0000313" key="3">
    <source>
        <dbReference type="Proteomes" id="UP000501780"/>
    </source>
</evidence>
<evidence type="ECO:0000256" key="1">
    <source>
        <dbReference type="SAM" id="Coils"/>
    </source>
</evidence>
<proteinExistence type="predicted"/>
<name>A0A6H0KRE9_9BACE</name>
<gene>
    <name evidence="2" type="ORF">BacF7301_17200</name>
</gene>
<organism evidence="2 3">
    <name type="scientific">Bacteroides faecium</name>
    <dbReference type="NCBI Taxonomy" id="2715212"/>
    <lineage>
        <taxon>Bacteria</taxon>
        <taxon>Pseudomonadati</taxon>
        <taxon>Bacteroidota</taxon>
        <taxon>Bacteroidia</taxon>
        <taxon>Bacteroidales</taxon>
        <taxon>Bacteroidaceae</taxon>
        <taxon>Bacteroides</taxon>
    </lineage>
</organism>
<feature type="coiled-coil region" evidence="1">
    <location>
        <begin position="3"/>
        <end position="47"/>
    </location>
</feature>
<accession>A0A6H0KRE9</accession>
<dbReference type="Proteomes" id="UP000501780">
    <property type="component" value="Chromosome"/>
</dbReference>
<keyword evidence="3" id="KW-1185">Reference proteome</keyword>
<protein>
    <submittedName>
        <fullName evidence="2">Uncharacterized protein</fullName>
    </submittedName>
</protein>